<dbReference type="PROSITE" id="PS00065">
    <property type="entry name" value="D_2_HYDROXYACID_DH_1"/>
    <property type="match status" value="1"/>
</dbReference>
<evidence type="ECO:0000256" key="5">
    <source>
        <dbReference type="RuleBase" id="RU003719"/>
    </source>
</evidence>
<comment type="similarity">
    <text evidence="1 5">Belongs to the D-isomer specific 2-hydroxyacid dehydrogenase family.</text>
</comment>
<dbReference type="GO" id="GO:0047545">
    <property type="term" value="F:(S)-2-hydroxyglutarate dehydrogenase activity"/>
    <property type="evidence" value="ECO:0007669"/>
    <property type="project" value="UniProtKB-ARBA"/>
</dbReference>
<dbReference type="PANTHER" id="PTHR42789:SF1">
    <property type="entry name" value="D-ISOMER SPECIFIC 2-HYDROXYACID DEHYDROGENASE FAMILY PROTEIN (AFU_ORTHOLOGUE AFUA_6G10090)"/>
    <property type="match status" value="1"/>
</dbReference>
<feature type="compositionally biased region" description="Low complexity" evidence="6">
    <location>
        <begin position="350"/>
        <end position="360"/>
    </location>
</feature>
<dbReference type="FunFam" id="3.40.50.720:FF:000041">
    <property type="entry name" value="D-3-phosphoglycerate dehydrogenase"/>
    <property type="match status" value="1"/>
</dbReference>
<keyword evidence="2" id="KW-0028">Amino-acid biosynthesis</keyword>
<evidence type="ECO:0000256" key="4">
    <source>
        <dbReference type="ARBA" id="ARBA00023027"/>
    </source>
</evidence>
<evidence type="ECO:0000256" key="2">
    <source>
        <dbReference type="ARBA" id="ARBA00022605"/>
    </source>
</evidence>
<feature type="domain" description="D-isomer specific 2-hydroxyacid dehydrogenase NAD-binding" evidence="8">
    <location>
        <begin position="126"/>
        <end position="303"/>
    </location>
</feature>
<dbReference type="EMBL" id="LVZK01000001">
    <property type="protein sequence ID" value="OAP85801.1"/>
    <property type="molecule type" value="Genomic_DNA"/>
</dbReference>
<evidence type="ECO:0000256" key="3">
    <source>
        <dbReference type="ARBA" id="ARBA00023002"/>
    </source>
</evidence>
<reference evidence="9 10" key="1">
    <citation type="submission" date="2016-04" db="EMBL/GenBank/DDBJ databases">
        <title>Peptidophaga gingivicola gen. nov., sp. nov., isolated from human subgingival plaque.</title>
        <authorList>
            <person name="Beall C.J."/>
            <person name="Mokrzan E.M."/>
            <person name="Griffen A.L."/>
            <person name="Leys E.J."/>
        </authorList>
    </citation>
    <scope>NUCLEOTIDE SEQUENCE [LARGE SCALE GENOMIC DNA]</scope>
    <source>
        <strain evidence="9 10">BA112</strain>
    </source>
</reference>
<feature type="domain" description="D-isomer specific 2-hydroxyacid dehydrogenase catalytic" evidence="7">
    <location>
        <begin position="46"/>
        <end position="335"/>
    </location>
</feature>
<gene>
    <name evidence="9" type="ORF">A4H34_00995</name>
</gene>
<evidence type="ECO:0000256" key="1">
    <source>
        <dbReference type="ARBA" id="ARBA00005854"/>
    </source>
</evidence>
<dbReference type="AlphaFoldDB" id="A0A179B3Y3"/>
<keyword evidence="3 5" id="KW-0560">Oxidoreductase</keyword>
<dbReference type="InterPro" id="IPR006140">
    <property type="entry name" value="D-isomer_DH_NAD-bd"/>
</dbReference>
<dbReference type="CDD" id="cd12171">
    <property type="entry name" value="2-Hacid_dh_10"/>
    <property type="match status" value="1"/>
</dbReference>
<dbReference type="InterPro" id="IPR029752">
    <property type="entry name" value="D-isomer_DH_CS1"/>
</dbReference>
<organism evidence="9 10">
    <name type="scientific">Peptidiphaga gingivicola</name>
    <dbReference type="NCBI Taxonomy" id="2741497"/>
    <lineage>
        <taxon>Bacteria</taxon>
        <taxon>Bacillati</taxon>
        <taxon>Actinomycetota</taxon>
        <taxon>Actinomycetes</taxon>
        <taxon>Actinomycetales</taxon>
        <taxon>Actinomycetaceae</taxon>
        <taxon>Peptidiphaga</taxon>
    </lineage>
</organism>
<sequence>MKVLLASDGFVTDAVLRTALARALPDVETASISSTWPVPPFRDIGDVREAAGDEDELIEALDGCDVAFSHTFPFTEKVVAASPSLKLVTVCRGGPVNVNIEAATRAGVLVSYTPGRNATATAEHTVGMILASLRQIPQRHREVIDGQWRSDYYIFDNVGAEIGSSTVGVVGYGAVGRRVAAVMAAFGARVLVYDPWADEPAEGMTRVDSLGELLAGSDVVTIHARVTAENRGMIDADALALMPEGSVLVNCARGELVDYDAVCDALDSGHLFAAGFDVLPQEPLPPGHRLLRTPRVTITPHLAGASKEAARIAARIGAEDIAAFAVGRRPLHLANPEALGARARLFQAGGAPSGTGTAPSETDGKTPKVGAAGPEAGEASSGTGAAAPEADPKTSEDNDQAFGK</sequence>
<keyword evidence="10" id="KW-1185">Reference proteome</keyword>
<dbReference type="SUPFAM" id="SSF52283">
    <property type="entry name" value="Formate/glycerate dehydrogenase catalytic domain-like"/>
    <property type="match status" value="1"/>
</dbReference>
<accession>A0A179B3Y3</accession>
<feature type="compositionally biased region" description="Low complexity" evidence="6">
    <location>
        <begin position="370"/>
        <end position="389"/>
    </location>
</feature>
<dbReference type="InterPro" id="IPR006139">
    <property type="entry name" value="D-isomer_2_OHA_DH_cat_dom"/>
</dbReference>
<dbReference type="GO" id="GO:0051287">
    <property type="term" value="F:NAD binding"/>
    <property type="evidence" value="ECO:0007669"/>
    <property type="project" value="InterPro"/>
</dbReference>
<keyword evidence="4" id="KW-0520">NAD</keyword>
<dbReference type="Pfam" id="PF00389">
    <property type="entry name" value="2-Hacid_dh"/>
    <property type="match status" value="1"/>
</dbReference>
<dbReference type="Pfam" id="PF02826">
    <property type="entry name" value="2-Hacid_dh_C"/>
    <property type="match status" value="1"/>
</dbReference>
<evidence type="ECO:0000313" key="10">
    <source>
        <dbReference type="Proteomes" id="UP000078368"/>
    </source>
</evidence>
<feature type="region of interest" description="Disordered" evidence="6">
    <location>
        <begin position="350"/>
        <end position="404"/>
    </location>
</feature>
<dbReference type="InterPro" id="IPR036291">
    <property type="entry name" value="NAD(P)-bd_dom_sf"/>
</dbReference>
<name>A0A179B3Y3_9ACTO</name>
<dbReference type="GO" id="GO:0004617">
    <property type="term" value="F:phosphoglycerate dehydrogenase activity"/>
    <property type="evidence" value="ECO:0007669"/>
    <property type="project" value="UniProtKB-ARBA"/>
</dbReference>
<dbReference type="Proteomes" id="UP000078368">
    <property type="component" value="Unassembled WGS sequence"/>
</dbReference>
<dbReference type="InterPro" id="IPR029753">
    <property type="entry name" value="D-isomer_DH_CS"/>
</dbReference>
<dbReference type="GO" id="GO:0006564">
    <property type="term" value="P:L-serine biosynthetic process"/>
    <property type="evidence" value="ECO:0007669"/>
    <property type="project" value="UniProtKB-ARBA"/>
</dbReference>
<dbReference type="InterPro" id="IPR050857">
    <property type="entry name" value="D-2-hydroxyacid_DH"/>
</dbReference>
<dbReference type="SUPFAM" id="SSF51735">
    <property type="entry name" value="NAD(P)-binding Rossmann-fold domains"/>
    <property type="match status" value="1"/>
</dbReference>
<evidence type="ECO:0000259" key="7">
    <source>
        <dbReference type="Pfam" id="PF00389"/>
    </source>
</evidence>
<dbReference type="STRING" id="1823756.A4H34_00995"/>
<proteinExistence type="inferred from homology"/>
<evidence type="ECO:0000313" key="9">
    <source>
        <dbReference type="EMBL" id="OAP85801.1"/>
    </source>
</evidence>
<dbReference type="RefSeq" id="WP_009198351.1">
    <property type="nucleotide sequence ID" value="NZ_LVZK01000001.1"/>
</dbReference>
<comment type="caution">
    <text evidence="9">The sequence shown here is derived from an EMBL/GenBank/DDBJ whole genome shotgun (WGS) entry which is preliminary data.</text>
</comment>
<dbReference type="PANTHER" id="PTHR42789">
    <property type="entry name" value="D-ISOMER SPECIFIC 2-HYDROXYACID DEHYDROGENASE FAMILY PROTEIN (AFU_ORTHOLOGUE AFUA_6G10090)"/>
    <property type="match status" value="1"/>
</dbReference>
<dbReference type="PROSITE" id="PS00671">
    <property type="entry name" value="D_2_HYDROXYACID_DH_3"/>
    <property type="match status" value="1"/>
</dbReference>
<protein>
    <submittedName>
        <fullName evidence="9">Hydroxyacid dehydrogenase</fullName>
    </submittedName>
</protein>
<evidence type="ECO:0000256" key="6">
    <source>
        <dbReference type="SAM" id="MobiDB-lite"/>
    </source>
</evidence>
<dbReference type="Gene3D" id="3.40.50.720">
    <property type="entry name" value="NAD(P)-binding Rossmann-like Domain"/>
    <property type="match status" value="2"/>
</dbReference>
<evidence type="ECO:0000259" key="8">
    <source>
        <dbReference type="Pfam" id="PF02826"/>
    </source>
</evidence>